<dbReference type="SUPFAM" id="SSF51182">
    <property type="entry name" value="RmlC-like cupins"/>
    <property type="match status" value="1"/>
</dbReference>
<keyword evidence="4" id="KW-1185">Reference proteome</keyword>
<name>A0A6L3SXD9_9HYPH</name>
<dbReference type="InterPro" id="IPR014710">
    <property type="entry name" value="RmlC-like_jellyroll"/>
</dbReference>
<dbReference type="Gene3D" id="2.60.120.10">
    <property type="entry name" value="Jelly Rolls"/>
    <property type="match status" value="1"/>
</dbReference>
<dbReference type="InterPro" id="IPR013096">
    <property type="entry name" value="Cupin_2"/>
</dbReference>
<dbReference type="RefSeq" id="WP_151002403.1">
    <property type="nucleotide sequence ID" value="NZ_BPQY01000493.1"/>
</dbReference>
<feature type="domain" description="Cupin type-2" evidence="2">
    <location>
        <begin position="70"/>
        <end position="130"/>
    </location>
</feature>
<evidence type="ECO:0000259" key="2">
    <source>
        <dbReference type="Pfam" id="PF07883"/>
    </source>
</evidence>
<sequence>MPPESETSLPKTSLPEASPPETPAPLAHAVFDVAAAVAGLPETSDTMVADHRFTEDPAASARVFRVYRPTPPHTHASCDEYLYVLSGRCRMRFADEAPVEVGPGKLVVFKRGVVHSVPEILEEPVVFLSVDTPRREPRDIRFVREGTGTPDSFMRQEP</sequence>
<evidence type="ECO:0000313" key="3">
    <source>
        <dbReference type="EMBL" id="KAB1076841.1"/>
    </source>
</evidence>
<feature type="compositionally biased region" description="Polar residues" evidence="1">
    <location>
        <begin position="1"/>
        <end position="11"/>
    </location>
</feature>
<proteinExistence type="predicted"/>
<protein>
    <submittedName>
        <fullName evidence="3">Cupin domain-containing protein</fullName>
    </submittedName>
</protein>
<feature type="region of interest" description="Disordered" evidence="1">
    <location>
        <begin position="1"/>
        <end position="25"/>
    </location>
</feature>
<dbReference type="AlphaFoldDB" id="A0A6L3SXD9"/>
<comment type="caution">
    <text evidence="3">The sequence shown here is derived from an EMBL/GenBank/DDBJ whole genome shotgun (WGS) entry which is preliminary data.</text>
</comment>
<accession>A0A6L3SXD9</accession>
<organism evidence="3 4">
    <name type="scientific">Methylobacterium soli</name>
    <dbReference type="NCBI Taxonomy" id="553447"/>
    <lineage>
        <taxon>Bacteria</taxon>
        <taxon>Pseudomonadati</taxon>
        <taxon>Pseudomonadota</taxon>
        <taxon>Alphaproteobacteria</taxon>
        <taxon>Hyphomicrobiales</taxon>
        <taxon>Methylobacteriaceae</taxon>
        <taxon>Methylobacterium</taxon>
    </lineage>
</organism>
<gene>
    <name evidence="3" type="ORF">F6X53_21480</name>
</gene>
<evidence type="ECO:0000313" key="4">
    <source>
        <dbReference type="Proteomes" id="UP000474159"/>
    </source>
</evidence>
<dbReference type="EMBL" id="VZZK01000026">
    <property type="protein sequence ID" value="KAB1076841.1"/>
    <property type="molecule type" value="Genomic_DNA"/>
</dbReference>
<dbReference type="InterPro" id="IPR011051">
    <property type="entry name" value="RmlC_Cupin_sf"/>
</dbReference>
<reference evidence="3 4" key="1">
    <citation type="submission" date="2019-09" db="EMBL/GenBank/DDBJ databases">
        <title>YIM 48816 draft genome.</title>
        <authorList>
            <person name="Jiang L."/>
        </authorList>
    </citation>
    <scope>NUCLEOTIDE SEQUENCE [LARGE SCALE GENOMIC DNA]</scope>
    <source>
        <strain evidence="3 4">YIM 48816</strain>
    </source>
</reference>
<dbReference type="OrthoDB" id="1177356at2"/>
<evidence type="ECO:0000256" key="1">
    <source>
        <dbReference type="SAM" id="MobiDB-lite"/>
    </source>
</evidence>
<dbReference type="Pfam" id="PF07883">
    <property type="entry name" value="Cupin_2"/>
    <property type="match status" value="1"/>
</dbReference>
<dbReference type="Proteomes" id="UP000474159">
    <property type="component" value="Unassembled WGS sequence"/>
</dbReference>